<dbReference type="InterPro" id="IPR017853">
    <property type="entry name" value="GH"/>
</dbReference>
<name>A0A9D1PFG2_9FIRM</name>
<evidence type="ECO:0000256" key="12">
    <source>
        <dbReference type="ARBA" id="ARBA00041614"/>
    </source>
</evidence>
<evidence type="ECO:0000256" key="5">
    <source>
        <dbReference type="ARBA" id="ARBA00012754"/>
    </source>
</evidence>
<dbReference type="Pfam" id="PF17786">
    <property type="entry name" value="Mannosidase_ig"/>
    <property type="match status" value="1"/>
</dbReference>
<comment type="pathway">
    <text evidence="3">Glycan metabolism; N-glycan degradation.</text>
</comment>
<evidence type="ECO:0000256" key="6">
    <source>
        <dbReference type="ARBA" id="ARBA00022525"/>
    </source>
</evidence>
<evidence type="ECO:0000256" key="9">
    <source>
        <dbReference type="ARBA" id="ARBA00023295"/>
    </source>
</evidence>
<dbReference type="SUPFAM" id="SSF51445">
    <property type="entry name" value="(Trans)glycosidases"/>
    <property type="match status" value="1"/>
</dbReference>
<dbReference type="PANTHER" id="PTHR43730:SF1">
    <property type="entry name" value="BETA-MANNOSIDASE"/>
    <property type="match status" value="1"/>
</dbReference>
<evidence type="ECO:0000256" key="3">
    <source>
        <dbReference type="ARBA" id="ARBA00004740"/>
    </source>
</evidence>
<evidence type="ECO:0000259" key="14">
    <source>
        <dbReference type="Pfam" id="PF17753"/>
    </source>
</evidence>
<keyword evidence="9" id="KW-0326">Glycosidase</keyword>
<comment type="catalytic activity">
    <reaction evidence="1">
        <text>Hydrolysis of terminal, non-reducing beta-D-mannose residues in beta-D-mannosides.</text>
        <dbReference type="EC" id="3.2.1.25"/>
    </reaction>
</comment>
<reference evidence="17" key="2">
    <citation type="submission" date="2021-04" db="EMBL/GenBank/DDBJ databases">
        <authorList>
            <person name="Gilroy R."/>
        </authorList>
    </citation>
    <scope>NUCLEOTIDE SEQUENCE</scope>
    <source>
        <strain evidence="17">CHK195-9823</strain>
    </source>
</reference>
<comment type="caution">
    <text evidence="17">The sequence shown here is derived from an EMBL/GenBank/DDBJ whole genome shotgun (WGS) entry which is preliminary data.</text>
</comment>
<dbReference type="EC" id="3.2.1.25" evidence="5"/>
<comment type="similarity">
    <text evidence="10">Belongs to the glycosyl hydrolase 2 family. Beta-mannosidase B subfamily.</text>
</comment>
<evidence type="ECO:0000256" key="10">
    <source>
        <dbReference type="ARBA" id="ARBA00038429"/>
    </source>
</evidence>
<proteinExistence type="inferred from homology"/>
<protein>
    <recommendedName>
        <fullName evidence="11">Beta-mannosidase B</fullName>
        <ecNumber evidence="5">3.2.1.25</ecNumber>
    </recommendedName>
    <alternativeName>
        <fullName evidence="12">Mannanase B</fullName>
    </alternativeName>
</protein>
<dbReference type="InterPro" id="IPR041625">
    <property type="entry name" value="Beta-mannosidase_Ig"/>
</dbReference>
<keyword evidence="8" id="KW-0325">Glycoprotein</keyword>
<sequence length="829" mass="96255">MIKQNLNTDWTLRRADSQESFPASVPTSVYTVLAANKKIPEPYWKGNEDLVRDEIDHDFIYTREFNADPGLLDQDQVLLRFDGIDTIADIYLNGTLLGQTFNMHRTWEFSVSGILRSEGNKLEAVLHSPLKAAADAFAKCPTRGSEDAWDGFSHIRKAHYMYGWDWGAHLPDAGIFRDVTLLGIRKARIDSVYITQEHQEGKVTLHFAPTFYSAKEWTKEQTLQELSSEEEASSYVYQVHITDPEGGSFTLENSPESAEISDPRLWWPNGLGEQPLYQVTVDLLYKGEVIDSWSRRIGLRTMTMSVEKDQWGESFAHMVNGVKYFAMGGDYIPEEHLLGRISSQKRRRLLEDAKLANFNSIRVWGGGYYPDDEFYDLCDELGLVVWEDFMFACSVYELTTEFEDNITHEFIDNIKRLRHHASLGLWCGNNEMESFVKDGEWVSKPSEVRDYLFMYERIIPKVLRKYDPVTFYWPSSPSSGGSFDEPQDPNRGDVHFWQVWHGNKPFSEYRKYGFRYLSEFGFQAFPSVKTVEEGISDDPQDWNIFSYVMEKHQRNNAANGKIMNYLQQTYKYPYDFSSLVYASQLLQADGIRYGVEHFRRNRGRCMGAVYWQLNDCWPVTSWSSIDYYGRWKALHYYAKRFFAPVMISCEEQNWMTASADMNRQHFEFEKSIRLNVANETMEEKHLTVRWALRKADASVIREESQEITVAPLSAYWLDKVLLPDADLFDEYVSYQVEEKGEVLSSGTVIFSYPKYFRYVDPRLQVEVDGNELVVKASGYAKSVEILNEKEDLILEDNYFDMNGGERRVKILRGKPVGLKVRSVYNIGRN</sequence>
<feature type="domain" description="Glycoside hydrolase family 2 immunoglobulin-like beta-sandwich" evidence="13">
    <location>
        <begin position="187"/>
        <end position="300"/>
    </location>
</feature>
<dbReference type="InterPro" id="IPR013783">
    <property type="entry name" value="Ig-like_fold"/>
</dbReference>
<evidence type="ECO:0000313" key="17">
    <source>
        <dbReference type="EMBL" id="HIV39357.1"/>
    </source>
</evidence>
<dbReference type="Gene3D" id="3.20.20.80">
    <property type="entry name" value="Glycosidases"/>
    <property type="match status" value="1"/>
</dbReference>
<dbReference type="GO" id="GO:0005975">
    <property type="term" value="P:carbohydrate metabolic process"/>
    <property type="evidence" value="ECO:0007669"/>
    <property type="project" value="InterPro"/>
</dbReference>
<evidence type="ECO:0000256" key="11">
    <source>
        <dbReference type="ARBA" id="ARBA00041069"/>
    </source>
</evidence>
<dbReference type="SUPFAM" id="SSF49303">
    <property type="entry name" value="beta-Galactosidase/glucuronidase domain"/>
    <property type="match status" value="2"/>
</dbReference>
<dbReference type="AlphaFoldDB" id="A0A9D1PFG2"/>
<dbReference type="InterPro" id="IPR036156">
    <property type="entry name" value="Beta-gal/glucu_dom_sf"/>
</dbReference>
<evidence type="ECO:0000313" key="18">
    <source>
        <dbReference type="Proteomes" id="UP000886814"/>
    </source>
</evidence>
<dbReference type="InterPro" id="IPR050887">
    <property type="entry name" value="Beta-mannosidase_GH2"/>
</dbReference>
<dbReference type="SUPFAM" id="SSF49785">
    <property type="entry name" value="Galactose-binding domain-like"/>
    <property type="match status" value="1"/>
</dbReference>
<comment type="subunit">
    <text evidence="4">Homodimer.</text>
</comment>
<dbReference type="PANTHER" id="PTHR43730">
    <property type="entry name" value="BETA-MANNOSIDASE"/>
    <property type="match status" value="1"/>
</dbReference>
<dbReference type="Pfam" id="PF22666">
    <property type="entry name" value="Glyco_hydro_2_N2"/>
    <property type="match status" value="1"/>
</dbReference>
<evidence type="ECO:0000256" key="2">
    <source>
        <dbReference type="ARBA" id="ARBA00004613"/>
    </source>
</evidence>
<evidence type="ECO:0000259" key="16">
    <source>
        <dbReference type="Pfam" id="PF22666"/>
    </source>
</evidence>
<dbReference type="GO" id="GO:0004567">
    <property type="term" value="F:beta-mannosidase activity"/>
    <property type="evidence" value="ECO:0007669"/>
    <property type="project" value="UniProtKB-EC"/>
</dbReference>
<dbReference type="GO" id="GO:0005576">
    <property type="term" value="C:extracellular region"/>
    <property type="evidence" value="ECO:0007669"/>
    <property type="project" value="UniProtKB-SubCell"/>
</dbReference>
<accession>A0A9D1PFG2</accession>
<reference evidence="17" key="1">
    <citation type="journal article" date="2021" name="PeerJ">
        <title>Extensive microbial diversity within the chicken gut microbiome revealed by metagenomics and culture.</title>
        <authorList>
            <person name="Gilroy R."/>
            <person name="Ravi A."/>
            <person name="Getino M."/>
            <person name="Pursley I."/>
            <person name="Horton D.L."/>
            <person name="Alikhan N.F."/>
            <person name="Baker D."/>
            <person name="Gharbi K."/>
            <person name="Hall N."/>
            <person name="Watson M."/>
            <person name="Adriaenssens E.M."/>
            <person name="Foster-Nyarko E."/>
            <person name="Jarju S."/>
            <person name="Secka A."/>
            <person name="Antonio M."/>
            <person name="Oren A."/>
            <person name="Chaudhuri R.R."/>
            <person name="La Ragione R."/>
            <person name="Hildebrand F."/>
            <person name="Pallen M.J."/>
        </authorList>
    </citation>
    <scope>NUCLEOTIDE SEQUENCE</scope>
    <source>
        <strain evidence="17">CHK195-9823</strain>
    </source>
</reference>
<dbReference type="FunFam" id="3.20.20.80:FF:000050">
    <property type="entry name" value="Beta-mannosidase B"/>
    <property type="match status" value="1"/>
</dbReference>
<feature type="domain" description="Mannosidase Ig/CBM-like" evidence="15">
    <location>
        <begin position="672"/>
        <end position="755"/>
    </location>
</feature>
<comment type="subcellular location">
    <subcellularLocation>
        <location evidence="2">Secreted</location>
    </subcellularLocation>
</comment>
<dbReference type="Gene3D" id="2.60.40.10">
    <property type="entry name" value="Immunoglobulins"/>
    <property type="match status" value="2"/>
</dbReference>
<dbReference type="GO" id="GO:0006516">
    <property type="term" value="P:glycoprotein catabolic process"/>
    <property type="evidence" value="ECO:0007669"/>
    <property type="project" value="TreeGrafter"/>
</dbReference>
<evidence type="ECO:0000256" key="4">
    <source>
        <dbReference type="ARBA" id="ARBA00011738"/>
    </source>
</evidence>
<evidence type="ECO:0000256" key="7">
    <source>
        <dbReference type="ARBA" id="ARBA00022801"/>
    </source>
</evidence>
<feature type="domain" description="Beta-mannosidase-like galactose-binding" evidence="16">
    <location>
        <begin position="10"/>
        <end position="177"/>
    </location>
</feature>
<evidence type="ECO:0000259" key="13">
    <source>
        <dbReference type="Pfam" id="PF00703"/>
    </source>
</evidence>
<feature type="domain" description="Beta-mannosidase Ig-fold" evidence="14">
    <location>
        <begin position="760"/>
        <end position="812"/>
    </location>
</feature>
<evidence type="ECO:0000259" key="15">
    <source>
        <dbReference type="Pfam" id="PF17786"/>
    </source>
</evidence>
<keyword evidence="6" id="KW-0964">Secreted</keyword>
<gene>
    <name evidence="17" type="ORF">H9747_10255</name>
</gene>
<organism evidence="17 18">
    <name type="scientific">Candidatus Blautia stercorigallinarum</name>
    <dbReference type="NCBI Taxonomy" id="2838501"/>
    <lineage>
        <taxon>Bacteria</taxon>
        <taxon>Bacillati</taxon>
        <taxon>Bacillota</taxon>
        <taxon>Clostridia</taxon>
        <taxon>Lachnospirales</taxon>
        <taxon>Lachnospiraceae</taxon>
        <taxon>Blautia</taxon>
    </lineage>
</organism>
<keyword evidence="7 17" id="KW-0378">Hydrolase</keyword>
<evidence type="ECO:0000256" key="8">
    <source>
        <dbReference type="ARBA" id="ARBA00023180"/>
    </source>
</evidence>
<dbReference type="Proteomes" id="UP000886814">
    <property type="component" value="Unassembled WGS sequence"/>
</dbReference>
<dbReference type="EMBL" id="DXIQ01000066">
    <property type="protein sequence ID" value="HIV39357.1"/>
    <property type="molecule type" value="Genomic_DNA"/>
</dbReference>
<evidence type="ECO:0000256" key="1">
    <source>
        <dbReference type="ARBA" id="ARBA00000829"/>
    </source>
</evidence>
<dbReference type="Gene3D" id="2.60.120.260">
    <property type="entry name" value="Galactose-binding domain-like"/>
    <property type="match status" value="1"/>
</dbReference>
<dbReference type="Pfam" id="PF17753">
    <property type="entry name" value="Ig_mannosidase"/>
    <property type="match status" value="1"/>
</dbReference>
<dbReference type="Pfam" id="PF00703">
    <property type="entry name" value="Glyco_hydro_2"/>
    <property type="match status" value="1"/>
</dbReference>
<dbReference type="InterPro" id="IPR006102">
    <property type="entry name" value="Ig-like_GH2"/>
</dbReference>
<dbReference type="InterPro" id="IPR041447">
    <property type="entry name" value="Mannosidase_ig"/>
</dbReference>
<dbReference type="InterPro" id="IPR054593">
    <property type="entry name" value="Beta-mannosidase-like_N2"/>
</dbReference>
<dbReference type="InterPro" id="IPR008979">
    <property type="entry name" value="Galactose-bd-like_sf"/>
</dbReference>